<protein>
    <submittedName>
        <fullName evidence="2">Uncharacterized protein</fullName>
    </submittedName>
</protein>
<dbReference type="AlphaFoldDB" id="A0AAD5PJ64"/>
<accession>A0AAD5PJ64</accession>
<gene>
    <name evidence="2" type="ORF">BDA99DRAFT_4352</name>
</gene>
<reference evidence="2" key="1">
    <citation type="journal article" date="2022" name="IScience">
        <title>Evolution of zygomycete secretomes and the origins of terrestrial fungal ecologies.</title>
        <authorList>
            <person name="Chang Y."/>
            <person name="Wang Y."/>
            <person name="Mondo S."/>
            <person name="Ahrendt S."/>
            <person name="Andreopoulos W."/>
            <person name="Barry K."/>
            <person name="Beard J."/>
            <person name="Benny G.L."/>
            <person name="Blankenship S."/>
            <person name="Bonito G."/>
            <person name="Cuomo C."/>
            <person name="Desiro A."/>
            <person name="Gervers K.A."/>
            <person name="Hundley H."/>
            <person name="Kuo A."/>
            <person name="LaButti K."/>
            <person name="Lang B.F."/>
            <person name="Lipzen A."/>
            <person name="O'Donnell K."/>
            <person name="Pangilinan J."/>
            <person name="Reynolds N."/>
            <person name="Sandor L."/>
            <person name="Smith M.E."/>
            <person name="Tsang A."/>
            <person name="Grigoriev I.V."/>
            <person name="Stajich J.E."/>
            <person name="Spatafora J.W."/>
        </authorList>
    </citation>
    <scope>NUCLEOTIDE SEQUENCE</scope>
    <source>
        <strain evidence="2">RSA 2281</strain>
    </source>
</reference>
<feature type="compositionally biased region" description="Basic residues" evidence="1">
    <location>
        <begin position="26"/>
        <end position="35"/>
    </location>
</feature>
<proteinExistence type="predicted"/>
<keyword evidence="3" id="KW-1185">Reference proteome</keyword>
<name>A0AAD5PJ64_9FUNG</name>
<comment type="caution">
    <text evidence="2">The sequence shown here is derived from an EMBL/GenBank/DDBJ whole genome shotgun (WGS) entry which is preliminary data.</text>
</comment>
<dbReference type="EMBL" id="JAIXMP010000001">
    <property type="protein sequence ID" value="KAI9278355.1"/>
    <property type="molecule type" value="Genomic_DNA"/>
</dbReference>
<feature type="compositionally biased region" description="Polar residues" evidence="1">
    <location>
        <begin position="1"/>
        <end position="11"/>
    </location>
</feature>
<feature type="compositionally biased region" description="Basic and acidic residues" evidence="1">
    <location>
        <begin position="57"/>
        <end position="66"/>
    </location>
</feature>
<feature type="region of interest" description="Disordered" evidence="1">
    <location>
        <begin position="1"/>
        <end position="93"/>
    </location>
</feature>
<organism evidence="2 3">
    <name type="scientific">Phascolomyces articulosus</name>
    <dbReference type="NCBI Taxonomy" id="60185"/>
    <lineage>
        <taxon>Eukaryota</taxon>
        <taxon>Fungi</taxon>
        <taxon>Fungi incertae sedis</taxon>
        <taxon>Mucoromycota</taxon>
        <taxon>Mucoromycotina</taxon>
        <taxon>Mucoromycetes</taxon>
        <taxon>Mucorales</taxon>
        <taxon>Lichtheimiaceae</taxon>
        <taxon>Phascolomyces</taxon>
    </lineage>
</organism>
<feature type="compositionally biased region" description="Pro residues" evidence="1">
    <location>
        <begin position="73"/>
        <end position="83"/>
    </location>
</feature>
<sequence>MYSSSHYSPPRSQDYRISDPYSSRMYPRRRSRSRSRSSERYYSERLSSGLSYVPHQRTRDEYPENRPRRHASPSPPPPRPATPPNGMTGTNLIPLASRKPHISQMETNVSSATKNASAATIPTVPAATLPVVTETTANTIPAILAIGEAPIPPGLSVTAQVRQSSILYLLL</sequence>
<evidence type="ECO:0000313" key="2">
    <source>
        <dbReference type="EMBL" id="KAI9278355.1"/>
    </source>
</evidence>
<evidence type="ECO:0000256" key="1">
    <source>
        <dbReference type="SAM" id="MobiDB-lite"/>
    </source>
</evidence>
<reference evidence="2" key="2">
    <citation type="submission" date="2023-02" db="EMBL/GenBank/DDBJ databases">
        <authorList>
            <consortium name="DOE Joint Genome Institute"/>
            <person name="Mondo S.J."/>
            <person name="Chang Y."/>
            <person name="Wang Y."/>
            <person name="Ahrendt S."/>
            <person name="Andreopoulos W."/>
            <person name="Barry K."/>
            <person name="Beard J."/>
            <person name="Benny G.L."/>
            <person name="Blankenship S."/>
            <person name="Bonito G."/>
            <person name="Cuomo C."/>
            <person name="Desiro A."/>
            <person name="Gervers K.A."/>
            <person name="Hundley H."/>
            <person name="Kuo A."/>
            <person name="LaButti K."/>
            <person name="Lang B.F."/>
            <person name="Lipzen A."/>
            <person name="O'Donnell K."/>
            <person name="Pangilinan J."/>
            <person name="Reynolds N."/>
            <person name="Sandor L."/>
            <person name="Smith M.W."/>
            <person name="Tsang A."/>
            <person name="Grigoriev I.V."/>
            <person name="Stajich J.E."/>
            <person name="Spatafora J.W."/>
        </authorList>
    </citation>
    <scope>NUCLEOTIDE SEQUENCE</scope>
    <source>
        <strain evidence="2">RSA 2281</strain>
    </source>
</reference>
<dbReference type="Proteomes" id="UP001209540">
    <property type="component" value="Unassembled WGS sequence"/>
</dbReference>
<evidence type="ECO:0000313" key="3">
    <source>
        <dbReference type="Proteomes" id="UP001209540"/>
    </source>
</evidence>